<evidence type="ECO:0000313" key="2">
    <source>
        <dbReference type="EMBL" id="GKU75602.1"/>
    </source>
</evidence>
<reference evidence="1" key="1">
    <citation type="journal article" date="2018" name="Genome Announc.">
        <title>Draft Genome Sequence of Mycobacterium montefiorense Isolated from Japanese Black Salamander (Hynobius nigrescens).</title>
        <authorList>
            <person name="Fukano H."/>
            <person name="Yoshida M."/>
            <person name="Shimizu A."/>
            <person name="Iwao H."/>
            <person name="Katayama Y."/>
            <person name="Omatsu T."/>
            <person name="Mizutani T."/>
            <person name="Kurata O."/>
            <person name="Wada S."/>
            <person name="Hoshino Y."/>
        </authorList>
    </citation>
    <scope>NUCLEOTIDE SEQUENCE</scope>
    <source>
        <strain evidence="1">BS</strain>
    </source>
</reference>
<dbReference type="AlphaFoldDB" id="A0AA37PTX2"/>
<organism evidence="2 4">
    <name type="scientific">Mycobacterium montefiorense</name>
    <dbReference type="NCBI Taxonomy" id="154654"/>
    <lineage>
        <taxon>Bacteria</taxon>
        <taxon>Bacillati</taxon>
        <taxon>Actinomycetota</taxon>
        <taxon>Actinomycetes</taxon>
        <taxon>Mycobacteriales</taxon>
        <taxon>Mycobacteriaceae</taxon>
        <taxon>Mycobacterium</taxon>
        <taxon>Mycobacterium simiae complex</taxon>
    </lineage>
</organism>
<evidence type="ECO:0000313" key="1">
    <source>
        <dbReference type="EMBL" id="GBG40323.1"/>
    </source>
</evidence>
<name>A0AA37PTX2_9MYCO</name>
<evidence type="ECO:0000313" key="4">
    <source>
        <dbReference type="Proteomes" id="UP001139505"/>
    </source>
</evidence>
<evidence type="ECO:0000313" key="3">
    <source>
        <dbReference type="Proteomes" id="UP000245060"/>
    </source>
</evidence>
<proteinExistence type="predicted"/>
<reference evidence="2" key="3">
    <citation type="journal article" date="2022" name="Microbiol. Resour. Announc.">
        <title>Draft Genome Sequences of Eight Mycobacterium montefiorense Strains Isolated from Salamanders in Captivity.</title>
        <authorList>
            <person name="Komine T."/>
            <person name="Ihara H."/>
            <person name="Fukano H."/>
            <person name="Hoshino Y."/>
            <person name="Kurata O."/>
            <person name="Wada S."/>
        </authorList>
    </citation>
    <scope>NUCLEOTIDE SEQUENCE</scope>
    <source>
        <strain evidence="2">NJB18185</strain>
    </source>
</reference>
<reference evidence="3" key="2">
    <citation type="submission" date="2018-04" db="EMBL/GenBank/DDBJ databases">
        <title>Draft genome sequence of Mycobacterium montefiorense isolated from Japanese black salamander.</title>
        <authorList>
            <person name="Fukano H."/>
            <person name="Yoshida M."/>
            <person name="Shimizu A."/>
            <person name="Iwao H."/>
            <person name="Kurata O."/>
            <person name="Katayama Y."/>
            <person name="Omatsu T."/>
            <person name="Mizutani T."/>
            <person name="Wada S."/>
            <person name="Hoshino Y."/>
        </authorList>
    </citation>
    <scope>NUCLEOTIDE SEQUENCE [LARGE SCALE GENOMIC DNA]</scope>
    <source>
        <strain evidence="3">BS</strain>
    </source>
</reference>
<dbReference type="Proteomes" id="UP000245060">
    <property type="component" value="Unassembled WGS sequence"/>
</dbReference>
<dbReference type="Proteomes" id="UP001139505">
    <property type="component" value="Unassembled WGS sequence"/>
</dbReference>
<dbReference type="EMBL" id="BFCH01000031">
    <property type="protein sequence ID" value="GBG40323.1"/>
    <property type="molecule type" value="Genomic_DNA"/>
</dbReference>
<dbReference type="EMBL" id="BQYH01000084">
    <property type="protein sequence ID" value="GKU75602.1"/>
    <property type="molecule type" value="Genomic_DNA"/>
</dbReference>
<accession>A0AA37PTX2</accession>
<comment type="caution">
    <text evidence="2">The sequence shown here is derived from an EMBL/GenBank/DDBJ whole genome shotgun (WGS) entry which is preliminary data.</text>
</comment>
<gene>
    <name evidence="1" type="ORF">MmonteBS_46950</name>
    <name evidence="2" type="ORF">NJB18185_53730</name>
</gene>
<keyword evidence="3" id="KW-1185">Reference proteome</keyword>
<sequence>MFGEATVASAMIDHLVHHADVIALNGSFRTKSTTIETLPSVEVDRQGDSTP</sequence>
<reference evidence="2" key="4">
    <citation type="submission" date="2022-04" db="EMBL/GenBank/DDBJ databases">
        <authorList>
            <person name="Komine T."/>
            <person name="Fukano H."/>
            <person name="Wada S."/>
        </authorList>
    </citation>
    <scope>NUCLEOTIDE SEQUENCE</scope>
    <source>
        <strain evidence="2">NJB18185</strain>
    </source>
</reference>
<protein>
    <submittedName>
        <fullName evidence="2">Uncharacterized protein</fullName>
    </submittedName>
</protein>